<accession>A0AAJ0LKP9</accession>
<dbReference type="EMBL" id="LDSN01000021">
    <property type="protein sequence ID" value="KTT18309.1"/>
    <property type="molecule type" value="Genomic_DNA"/>
</dbReference>
<dbReference type="InterPro" id="IPR029062">
    <property type="entry name" value="Class_I_gatase-like"/>
</dbReference>
<sequence length="103" mass="10712">MVHPASVNPHSGTAKTFGFLIMPNFTTIGLASAVETLRKANLAACRPVFHSVLIAAQEGPVTASNGMRVLPDYTLGDAPALDVLLVVGLNPIERGPATGAHIR</sequence>
<gene>
    <name evidence="1" type="ORF">NS96R_09435</name>
</gene>
<comment type="caution">
    <text evidence="1">The sequence shown here is derived from an EMBL/GenBank/DDBJ whole genome shotgun (WGS) entry which is preliminary data.</text>
</comment>
<evidence type="ECO:0000313" key="2">
    <source>
        <dbReference type="Proteomes" id="UP000071644"/>
    </source>
</evidence>
<evidence type="ECO:0008006" key="3">
    <source>
        <dbReference type="Google" id="ProtNLM"/>
    </source>
</evidence>
<dbReference type="Proteomes" id="UP000071644">
    <property type="component" value="Unassembled WGS sequence"/>
</dbReference>
<dbReference type="AlphaFoldDB" id="A0AAJ0LKP9"/>
<dbReference type="Gene3D" id="3.40.50.880">
    <property type="match status" value="1"/>
</dbReference>
<protein>
    <recommendedName>
        <fullName evidence="3">AraC family transcriptional regulator</fullName>
    </recommendedName>
</protein>
<dbReference type="SUPFAM" id="SSF52317">
    <property type="entry name" value="Class I glutamine amidotransferase-like"/>
    <property type="match status" value="1"/>
</dbReference>
<evidence type="ECO:0000313" key="1">
    <source>
        <dbReference type="EMBL" id="KTT18309.1"/>
    </source>
</evidence>
<organism evidence="1 2">
    <name type="scientific">Pseudomonas parafulva</name>
    <dbReference type="NCBI Taxonomy" id="157782"/>
    <lineage>
        <taxon>Bacteria</taxon>
        <taxon>Pseudomonadati</taxon>
        <taxon>Pseudomonadota</taxon>
        <taxon>Gammaproteobacteria</taxon>
        <taxon>Pseudomonadales</taxon>
        <taxon>Pseudomonadaceae</taxon>
        <taxon>Pseudomonas</taxon>
    </lineage>
</organism>
<name>A0AAJ0LKP9_9PSED</name>
<reference evidence="1 2" key="1">
    <citation type="journal article" date="2016" name="Front. Microbiol.">
        <title>Genomic Resource of Rice Seed Associated Bacteria.</title>
        <authorList>
            <person name="Midha S."/>
            <person name="Bansal K."/>
            <person name="Sharma S."/>
            <person name="Kumar N."/>
            <person name="Patil P.P."/>
            <person name="Chaudhry V."/>
            <person name="Patil P.B."/>
        </authorList>
    </citation>
    <scope>NUCLEOTIDE SEQUENCE [LARGE SCALE GENOMIC DNA]</scope>
    <source>
        <strain evidence="1 2">NS96</strain>
    </source>
</reference>
<proteinExistence type="predicted"/>